<sequence>MNLINQEALQEFRIICADLPAPPLFWKDGEGYRHGYESDLGRLLANTLGRSCKFAYQNWADFYPALQADQGEMILCGQGISDYRKTLADFTEPYAVFDEAVMVLRGSPVRSPADLVGKKVGAIANSLNMALAETFTGCICVPFGGDSDDVLGDMVQALREGKIDAFVDDDVALVPLAEEADLGIGFSVPTQNKWGIAVKKGNGQLLARVNDALATVKANGQLEQIWRKWMPSLSYPFGNN</sequence>
<dbReference type="Proteomes" id="UP001519667">
    <property type="component" value="Unassembled WGS sequence"/>
</dbReference>
<gene>
    <name evidence="4" type="ORF">J7302_10295</name>
</gene>
<dbReference type="CDD" id="cd13530">
    <property type="entry name" value="PBP2_peptides_like"/>
    <property type="match status" value="1"/>
</dbReference>
<comment type="similarity">
    <text evidence="1">Belongs to the bacterial solute-binding protein 3 family.</text>
</comment>
<evidence type="ECO:0000256" key="1">
    <source>
        <dbReference type="ARBA" id="ARBA00010333"/>
    </source>
</evidence>
<dbReference type="EMBL" id="JAGTIS010000004">
    <property type="protein sequence ID" value="MBT8766517.1"/>
    <property type="molecule type" value="Genomic_DNA"/>
</dbReference>
<dbReference type="Gene3D" id="3.40.190.10">
    <property type="entry name" value="Periplasmic binding protein-like II"/>
    <property type="match status" value="2"/>
</dbReference>
<dbReference type="SMART" id="SM00062">
    <property type="entry name" value="PBPb"/>
    <property type="match status" value="1"/>
</dbReference>
<dbReference type="PANTHER" id="PTHR35936">
    <property type="entry name" value="MEMBRANE-BOUND LYTIC MUREIN TRANSGLYCOSYLASE F"/>
    <property type="match status" value="1"/>
</dbReference>
<evidence type="ECO:0000313" key="4">
    <source>
        <dbReference type="EMBL" id="MBT8766517.1"/>
    </source>
</evidence>
<reference evidence="4 5" key="1">
    <citation type="submission" date="2021-04" db="EMBL/GenBank/DDBJ databases">
        <title>Pseudomonas boanensis sp. nov., a bacterium isolated from river water used for household purposes in Boane District, Mozambique.</title>
        <authorList>
            <person name="Nicklasson M."/>
            <person name="Martin-Rodriguez A.J."/>
            <person name="Thorell K."/>
            <person name="Neves L."/>
            <person name="Mussagy A."/>
            <person name="Rydberg H.A."/>
            <person name="Hernroth B."/>
            <person name="Svensson-Stadler L."/>
            <person name="Sjoling A."/>
        </authorList>
    </citation>
    <scope>NUCLEOTIDE SEQUENCE [LARGE SCALE GENOMIC DNA]</scope>
    <source>
        <strain evidence="4 5">DB1</strain>
    </source>
</reference>
<comment type="caution">
    <text evidence="4">The sequence shown here is derived from an EMBL/GenBank/DDBJ whole genome shotgun (WGS) entry which is preliminary data.</text>
</comment>
<organism evidence="4 5">
    <name type="scientific">Metapseudomonas boanensis</name>
    <dbReference type="NCBI Taxonomy" id="2822138"/>
    <lineage>
        <taxon>Bacteria</taxon>
        <taxon>Pseudomonadati</taxon>
        <taxon>Pseudomonadota</taxon>
        <taxon>Gammaproteobacteria</taxon>
        <taxon>Pseudomonadales</taxon>
        <taxon>Pseudomonadaceae</taxon>
        <taxon>Metapseudomonas</taxon>
    </lineage>
</organism>
<dbReference type="RefSeq" id="WP_215373525.1">
    <property type="nucleotide sequence ID" value="NZ_JAGTIS010000004.1"/>
</dbReference>
<dbReference type="PANTHER" id="PTHR35936:SF17">
    <property type="entry name" value="ARGININE-BINDING EXTRACELLULAR PROTEIN ARTP"/>
    <property type="match status" value="1"/>
</dbReference>
<accession>A0ABS5XJM9</accession>
<evidence type="ECO:0000256" key="2">
    <source>
        <dbReference type="ARBA" id="ARBA00022729"/>
    </source>
</evidence>
<evidence type="ECO:0000259" key="3">
    <source>
        <dbReference type="SMART" id="SM00062"/>
    </source>
</evidence>
<evidence type="ECO:0000313" key="5">
    <source>
        <dbReference type="Proteomes" id="UP001519667"/>
    </source>
</evidence>
<name>A0ABS5XJM9_9GAMM</name>
<dbReference type="Pfam" id="PF00497">
    <property type="entry name" value="SBP_bac_3"/>
    <property type="match status" value="1"/>
</dbReference>
<keyword evidence="2" id="KW-0732">Signal</keyword>
<dbReference type="InterPro" id="IPR001638">
    <property type="entry name" value="Solute-binding_3/MltF_N"/>
</dbReference>
<feature type="domain" description="Solute-binding protein family 3/N-terminal" evidence="3">
    <location>
        <begin position="11"/>
        <end position="233"/>
    </location>
</feature>
<proteinExistence type="inferred from homology"/>
<keyword evidence="5" id="KW-1185">Reference proteome</keyword>
<dbReference type="SUPFAM" id="SSF53850">
    <property type="entry name" value="Periplasmic binding protein-like II"/>
    <property type="match status" value="1"/>
</dbReference>
<protein>
    <submittedName>
        <fullName evidence="4">Amino acid ABC transporter substrate-binding protein</fullName>
    </submittedName>
</protein>